<sequence length="304" mass="31571">MSLRALAALLLLCWLLPLPARALDPDKAFHHYVRNTWSVQEGLPQISAVSIAQTSDGYLWVATQAGVTRFDGVGFTAHSPDTDPALPHPIATALALDASDALWVGTRRGMAVRRDGGFHAVPWAGAGPAPNIVSLLVADGVVWAASAAGVARVEDGELRPLPGIGATNALLQVDGVLWAGGLDGVRRWDGQRWTRTAWPGNEAPLVYGLLQVGARSGPPPRAASGCMTLRAGGPCRLPLRCRCCSFTAMATATSGAVATSAWCGYARIAASKRCPAPATTVCSTCSAPSRIARATCGWAACPTA</sequence>
<dbReference type="SUPFAM" id="SSF63829">
    <property type="entry name" value="Calcium-dependent phosphotriesterase"/>
    <property type="match status" value="1"/>
</dbReference>
<evidence type="ECO:0008006" key="4">
    <source>
        <dbReference type="Google" id="ProtNLM"/>
    </source>
</evidence>
<accession>A0A4Z1R172</accession>
<dbReference type="Gene3D" id="2.130.10.10">
    <property type="entry name" value="YVTN repeat-like/Quinoprotein amine dehydrogenase"/>
    <property type="match status" value="1"/>
</dbReference>
<reference evidence="2 3" key="1">
    <citation type="submission" date="2019-01" db="EMBL/GenBank/DDBJ databases">
        <authorList>
            <person name="Zhang S."/>
        </authorList>
    </citation>
    <scope>NUCLEOTIDE SEQUENCE [LARGE SCALE GENOMIC DNA]</scope>
    <source>
        <strain evidence="2 3">1626</strain>
    </source>
</reference>
<proteinExistence type="predicted"/>
<feature type="chain" id="PRO_5021451177" description="Histidine kinase" evidence="1">
    <location>
        <begin position="23"/>
        <end position="304"/>
    </location>
</feature>
<keyword evidence="1" id="KW-0732">Signal</keyword>
<feature type="signal peptide" evidence="1">
    <location>
        <begin position="1"/>
        <end position="22"/>
    </location>
</feature>
<keyword evidence="3" id="KW-1185">Reference proteome</keyword>
<comment type="caution">
    <text evidence="2">The sequence shown here is derived from an EMBL/GenBank/DDBJ whole genome shotgun (WGS) entry which is preliminary data.</text>
</comment>
<dbReference type="RefSeq" id="WP_134672780.1">
    <property type="nucleotide sequence ID" value="NZ_SPUH01000001.1"/>
</dbReference>
<organism evidence="2 3">
    <name type="scientific">Luteimonas yindakuii</name>
    <dbReference type="NCBI Taxonomy" id="2565782"/>
    <lineage>
        <taxon>Bacteria</taxon>
        <taxon>Pseudomonadati</taxon>
        <taxon>Pseudomonadota</taxon>
        <taxon>Gammaproteobacteria</taxon>
        <taxon>Lysobacterales</taxon>
        <taxon>Lysobacteraceae</taxon>
        <taxon>Luteimonas</taxon>
    </lineage>
</organism>
<dbReference type="AlphaFoldDB" id="A0A4Z1R172"/>
<dbReference type="Pfam" id="PF07494">
    <property type="entry name" value="Reg_prop"/>
    <property type="match status" value="1"/>
</dbReference>
<dbReference type="Proteomes" id="UP000298681">
    <property type="component" value="Unassembled WGS sequence"/>
</dbReference>
<dbReference type="InterPro" id="IPR011110">
    <property type="entry name" value="Reg_prop"/>
</dbReference>
<name>A0A4Z1R172_9GAMM</name>
<evidence type="ECO:0000313" key="3">
    <source>
        <dbReference type="Proteomes" id="UP000298681"/>
    </source>
</evidence>
<dbReference type="EMBL" id="SPUH01000001">
    <property type="protein sequence ID" value="TKS53394.1"/>
    <property type="molecule type" value="Genomic_DNA"/>
</dbReference>
<evidence type="ECO:0000256" key="1">
    <source>
        <dbReference type="SAM" id="SignalP"/>
    </source>
</evidence>
<dbReference type="InterPro" id="IPR015943">
    <property type="entry name" value="WD40/YVTN_repeat-like_dom_sf"/>
</dbReference>
<gene>
    <name evidence="2" type="ORF">E4582_00480</name>
</gene>
<protein>
    <recommendedName>
        <fullName evidence="4">Histidine kinase</fullName>
    </recommendedName>
</protein>
<evidence type="ECO:0000313" key="2">
    <source>
        <dbReference type="EMBL" id="TKS53394.1"/>
    </source>
</evidence>